<protein>
    <recommendedName>
        <fullName evidence="3">Lipase</fullName>
    </recommendedName>
</protein>
<dbReference type="Gene3D" id="3.40.50.1820">
    <property type="entry name" value="alpha/beta hydrolase"/>
    <property type="match status" value="1"/>
</dbReference>
<dbReference type="AlphaFoldDB" id="A0A2K0TVK0"/>
<evidence type="ECO:0008006" key="3">
    <source>
        <dbReference type="Google" id="ProtNLM"/>
    </source>
</evidence>
<name>A0A2K0TVK0_TRIHA</name>
<organism evidence="1 2">
    <name type="scientific">Trichoderma harzianum</name>
    <name type="common">Hypocrea lixii</name>
    <dbReference type="NCBI Taxonomy" id="5544"/>
    <lineage>
        <taxon>Eukaryota</taxon>
        <taxon>Fungi</taxon>
        <taxon>Dikarya</taxon>
        <taxon>Ascomycota</taxon>
        <taxon>Pezizomycotina</taxon>
        <taxon>Sordariomycetes</taxon>
        <taxon>Hypocreomycetidae</taxon>
        <taxon>Hypocreales</taxon>
        <taxon>Hypocreaceae</taxon>
        <taxon>Trichoderma</taxon>
    </lineage>
</organism>
<dbReference type="InterPro" id="IPR029058">
    <property type="entry name" value="AB_hydrolase_fold"/>
</dbReference>
<reference evidence="1 2" key="1">
    <citation type="submission" date="2017-02" db="EMBL/GenBank/DDBJ databases">
        <title>Genomes of Trichoderma spp. with biocontrol activity.</title>
        <authorList>
            <person name="Gardiner D."/>
            <person name="Kazan K."/>
            <person name="Vos C."/>
            <person name="Harvey P."/>
        </authorList>
    </citation>
    <scope>NUCLEOTIDE SEQUENCE [LARGE SCALE GENOMIC DNA]</scope>
    <source>
        <strain evidence="1 2">Tr1</strain>
    </source>
</reference>
<sequence>MALNLNDPNGLVNLHNLAQEVERIAPDDKSVPIVFGWGAPLFGAINYFGGEMDIATLLANRGYTVIVASIAPISTNWERACELYRQLTFGQFNTMNLTTNTLEEENDLDVEYGHYFGPNRGPERTSTINRRRAILDSNSPGFHNWKWDRDHRVHFVCHSQGGNTVRYLIDLMSGNNKNLHPKIR</sequence>
<dbReference type="OrthoDB" id="206848at2759"/>
<accession>A0A2K0TVK0</accession>
<dbReference type="PANTHER" id="PTHR34043:SF3">
    <property type="entry name" value="ALPHA_BETA-HYDROLASES SUPERFAMILY PROTEIN"/>
    <property type="match status" value="1"/>
</dbReference>
<proteinExistence type="predicted"/>
<dbReference type="Proteomes" id="UP000236290">
    <property type="component" value="Unassembled WGS sequence"/>
</dbReference>
<dbReference type="PANTHER" id="PTHR34043">
    <property type="entry name" value="ALPHA/BETA-HYDROLASES SUPERFAMILY PROTEIN"/>
    <property type="match status" value="1"/>
</dbReference>
<gene>
    <name evidence="1" type="ORF">THARTR1_09833</name>
</gene>
<comment type="caution">
    <text evidence="1">The sequence shown here is derived from an EMBL/GenBank/DDBJ whole genome shotgun (WGS) entry which is preliminary data.</text>
</comment>
<dbReference type="EMBL" id="MTYI01000187">
    <property type="protein sequence ID" value="PNP49511.1"/>
    <property type="molecule type" value="Genomic_DNA"/>
</dbReference>
<evidence type="ECO:0000313" key="2">
    <source>
        <dbReference type="Proteomes" id="UP000236290"/>
    </source>
</evidence>
<evidence type="ECO:0000313" key="1">
    <source>
        <dbReference type="EMBL" id="PNP49511.1"/>
    </source>
</evidence>